<evidence type="ECO:0000313" key="2">
    <source>
        <dbReference type="EMBL" id="QDU74480.1"/>
    </source>
</evidence>
<feature type="transmembrane region" description="Helical" evidence="1">
    <location>
        <begin position="56"/>
        <end position="75"/>
    </location>
</feature>
<dbReference type="RefSeq" id="WP_144971435.1">
    <property type="nucleotide sequence ID" value="NZ_CP036289.1"/>
</dbReference>
<sequence length="247" mass="27503">MSSDPLGEPELEVLDEKPRQFQLIHLIGVMTALAVLSALFAPALRALKSDQATTALMLLGTQLTVVTAAYFFGMYRRRKALQGSGARLGQSFTGSPITQKLISIFVIAGMLFLSLYILLIAVGNTSGSFKKFPIEAMYLNFLLAAMSVPFLLHIFWKRHLGVVEFFEHGVALTPMKLTPWELVEVQPHQTKQNGIQMTVSRKGKWARKLTIPALVSPELRSYLLRHHSNPDAPSEETPLKKLTLFDP</sequence>
<protein>
    <recommendedName>
        <fullName evidence="4">DUF5673 domain-containing protein</fullName>
    </recommendedName>
</protein>
<accession>A0A518C5H2</accession>
<keyword evidence="1" id="KW-0472">Membrane</keyword>
<dbReference type="EMBL" id="CP036289">
    <property type="protein sequence ID" value="QDU74480.1"/>
    <property type="molecule type" value="Genomic_DNA"/>
</dbReference>
<evidence type="ECO:0000256" key="1">
    <source>
        <dbReference type="SAM" id="Phobius"/>
    </source>
</evidence>
<keyword evidence="1" id="KW-0812">Transmembrane</keyword>
<evidence type="ECO:0000313" key="3">
    <source>
        <dbReference type="Proteomes" id="UP000318626"/>
    </source>
</evidence>
<evidence type="ECO:0008006" key="4">
    <source>
        <dbReference type="Google" id="ProtNLM"/>
    </source>
</evidence>
<gene>
    <name evidence="2" type="ORF">Pan97_14880</name>
</gene>
<feature type="transmembrane region" description="Helical" evidence="1">
    <location>
        <begin position="20"/>
        <end position="44"/>
    </location>
</feature>
<dbReference type="AlphaFoldDB" id="A0A518C5H2"/>
<reference evidence="3" key="1">
    <citation type="submission" date="2019-02" db="EMBL/GenBank/DDBJ databases">
        <title>Deep-cultivation of Planctomycetes and their phenomic and genomic characterization uncovers novel biology.</title>
        <authorList>
            <person name="Wiegand S."/>
            <person name="Jogler M."/>
            <person name="Boedeker C."/>
            <person name="Pinto D."/>
            <person name="Vollmers J."/>
            <person name="Rivas-Marin E."/>
            <person name="Kohn T."/>
            <person name="Peeters S.H."/>
            <person name="Heuer A."/>
            <person name="Rast P."/>
            <person name="Oberbeckmann S."/>
            <person name="Bunk B."/>
            <person name="Jeske O."/>
            <person name="Meyerdierks A."/>
            <person name="Storesund J.E."/>
            <person name="Kallscheuer N."/>
            <person name="Luecker S."/>
            <person name="Lage O.M."/>
            <person name="Pohl T."/>
            <person name="Merkel B.J."/>
            <person name="Hornburger P."/>
            <person name="Mueller R.-W."/>
            <person name="Bruemmer F."/>
            <person name="Labrenz M."/>
            <person name="Spormann A.M."/>
            <person name="Op den Camp H."/>
            <person name="Overmann J."/>
            <person name="Amann R."/>
            <person name="Jetten M.S.M."/>
            <person name="Mascher T."/>
            <person name="Medema M.H."/>
            <person name="Devos D.P."/>
            <person name="Kaster A.-K."/>
            <person name="Ovreas L."/>
            <person name="Rohde M."/>
            <person name="Galperin M.Y."/>
            <person name="Jogler C."/>
        </authorList>
    </citation>
    <scope>NUCLEOTIDE SEQUENCE [LARGE SCALE GENOMIC DNA]</scope>
    <source>
        <strain evidence="3">Pan97</strain>
    </source>
</reference>
<keyword evidence="1" id="KW-1133">Transmembrane helix</keyword>
<dbReference type="KEGG" id="bvo:Pan97_14880"/>
<feature type="transmembrane region" description="Helical" evidence="1">
    <location>
        <begin position="101"/>
        <end position="124"/>
    </location>
</feature>
<proteinExistence type="predicted"/>
<organism evidence="2 3">
    <name type="scientific">Bremerella volcania</name>
    <dbReference type="NCBI Taxonomy" id="2527984"/>
    <lineage>
        <taxon>Bacteria</taxon>
        <taxon>Pseudomonadati</taxon>
        <taxon>Planctomycetota</taxon>
        <taxon>Planctomycetia</taxon>
        <taxon>Pirellulales</taxon>
        <taxon>Pirellulaceae</taxon>
        <taxon>Bremerella</taxon>
    </lineage>
</organism>
<dbReference type="OrthoDB" id="284719at2"/>
<dbReference type="Proteomes" id="UP000318626">
    <property type="component" value="Chromosome"/>
</dbReference>
<keyword evidence="3" id="KW-1185">Reference proteome</keyword>
<name>A0A518C5H2_9BACT</name>
<feature type="transmembrane region" description="Helical" evidence="1">
    <location>
        <begin position="136"/>
        <end position="156"/>
    </location>
</feature>